<evidence type="ECO:0000256" key="6">
    <source>
        <dbReference type="ARBA" id="ARBA00022741"/>
    </source>
</evidence>
<evidence type="ECO:0000313" key="14">
    <source>
        <dbReference type="Proteomes" id="UP001642900"/>
    </source>
</evidence>
<dbReference type="AlphaFoldDB" id="A0A6G4WH51"/>
<evidence type="ECO:0000256" key="7">
    <source>
        <dbReference type="ARBA" id="ARBA00022840"/>
    </source>
</evidence>
<dbReference type="SMART" id="SM00382">
    <property type="entry name" value="AAA"/>
    <property type="match status" value="1"/>
</dbReference>
<evidence type="ECO:0000256" key="1">
    <source>
        <dbReference type="ARBA" id="ARBA00005417"/>
    </source>
</evidence>
<gene>
    <name evidence="13" type="primary">modC</name>
    <name evidence="13" type="ORF">G6N73_23765</name>
</gene>
<dbReference type="GO" id="GO:0016020">
    <property type="term" value="C:membrane"/>
    <property type="evidence" value="ECO:0007669"/>
    <property type="project" value="InterPro"/>
</dbReference>
<comment type="caution">
    <text evidence="13">The sequence shown here is derived from an EMBL/GenBank/DDBJ whole genome shotgun (WGS) entry which is preliminary data.</text>
</comment>
<keyword evidence="6" id="KW-0547">Nucleotide-binding</keyword>
<keyword evidence="8" id="KW-1278">Translocase</keyword>
<dbReference type="InterPro" id="IPR003593">
    <property type="entry name" value="AAA+_ATPase"/>
</dbReference>
<dbReference type="PROSITE" id="PS50893">
    <property type="entry name" value="ABC_TRANSPORTER_2"/>
    <property type="match status" value="1"/>
</dbReference>
<dbReference type="EMBL" id="JAAKZF010000044">
    <property type="protein sequence ID" value="NGO54122.1"/>
    <property type="molecule type" value="Genomic_DNA"/>
</dbReference>
<name>A0A6G4WH51_9HYPH</name>
<dbReference type="InterPro" id="IPR008995">
    <property type="entry name" value="Mo/tungstate-bd_C_term_dom"/>
</dbReference>
<dbReference type="InterPro" id="IPR005116">
    <property type="entry name" value="Transp-assoc_OB_typ1"/>
</dbReference>
<evidence type="ECO:0000259" key="11">
    <source>
        <dbReference type="PROSITE" id="PS50893"/>
    </source>
</evidence>
<dbReference type="GO" id="GO:0016887">
    <property type="term" value="F:ATP hydrolysis activity"/>
    <property type="evidence" value="ECO:0007669"/>
    <property type="project" value="InterPro"/>
</dbReference>
<dbReference type="Proteomes" id="UP001642900">
    <property type="component" value="Unassembled WGS sequence"/>
</dbReference>
<evidence type="ECO:0000256" key="3">
    <source>
        <dbReference type="ARBA" id="ARBA00022475"/>
    </source>
</evidence>
<comment type="similarity">
    <text evidence="1">Belongs to the ABC transporter superfamily.</text>
</comment>
<evidence type="ECO:0000256" key="10">
    <source>
        <dbReference type="PROSITE-ProRule" id="PRU01213"/>
    </source>
</evidence>
<dbReference type="PROSITE" id="PS00211">
    <property type="entry name" value="ABC_TRANSPORTER_1"/>
    <property type="match status" value="1"/>
</dbReference>
<evidence type="ECO:0000256" key="4">
    <source>
        <dbReference type="ARBA" id="ARBA00022505"/>
    </source>
</evidence>
<dbReference type="PANTHER" id="PTHR43514">
    <property type="entry name" value="ABC TRANSPORTER I FAMILY MEMBER 10"/>
    <property type="match status" value="1"/>
</dbReference>
<evidence type="ECO:0000259" key="12">
    <source>
        <dbReference type="PROSITE" id="PS51866"/>
    </source>
</evidence>
<dbReference type="SUPFAM" id="SSF52540">
    <property type="entry name" value="P-loop containing nucleoside triphosphate hydrolases"/>
    <property type="match status" value="1"/>
</dbReference>
<dbReference type="NCBIfam" id="TIGR02142">
    <property type="entry name" value="modC_ABC"/>
    <property type="match status" value="1"/>
</dbReference>
<dbReference type="InterPro" id="IPR027417">
    <property type="entry name" value="P-loop_NTPase"/>
</dbReference>
<dbReference type="Gene3D" id="2.40.50.100">
    <property type="match status" value="1"/>
</dbReference>
<keyword evidence="5" id="KW-0997">Cell inner membrane</keyword>
<dbReference type="InterPro" id="IPR003439">
    <property type="entry name" value="ABC_transporter-like_ATP-bd"/>
</dbReference>
<dbReference type="SUPFAM" id="SSF50331">
    <property type="entry name" value="MOP-like"/>
    <property type="match status" value="1"/>
</dbReference>
<keyword evidence="2" id="KW-0813">Transport</keyword>
<dbReference type="Gene3D" id="3.40.50.300">
    <property type="entry name" value="P-loop containing nucleotide triphosphate hydrolases"/>
    <property type="match status" value="1"/>
</dbReference>
<dbReference type="GO" id="GO:0015098">
    <property type="term" value="F:molybdate ion transmembrane transporter activity"/>
    <property type="evidence" value="ECO:0007669"/>
    <property type="project" value="InterPro"/>
</dbReference>
<dbReference type="Pfam" id="PF03459">
    <property type="entry name" value="TOBE"/>
    <property type="match status" value="1"/>
</dbReference>
<proteinExistence type="inferred from homology"/>
<dbReference type="InterPro" id="IPR050334">
    <property type="entry name" value="Molybdenum_import_ModC"/>
</dbReference>
<feature type="domain" description="Mop" evidence="12">
    <location>
        <begin position="293"/>
        <end position="359"/>
    </location>
</feature>
<dbReference type="PROSITE" id="PS51866">
    <property type="entry name" value="MOP"/>
    <property type="match status" value="1"/>
</dbReference>
<dbReference type="GO" id="GO:0005524">
    <property type="term" value="F:ATP binding"/>
    <property type="evidence" value="ECO:0007669"/>
    <property type="project" value="UniProtKB-KW"/>
</dbReference>
<sequence length="369" mass="40252">MTILVDVSHRLGGFQLEARFASPGHLTALFGPSGSGKTSIVSMIAGLIRPDRGSVEIDGRVLTDRASGIFLPTHRRRIGAVFQDARLFPHMSVRRNLAYGKWFAPARERYADTGRIVELLGIGHLLERRPNLLSGGEKQRVAIGRALLASPRLLLMDEPLASLDEARKSEIMPYIERLRDELKIPIVYVSHSIAEVARLATDIVVMSDGKVAASGPTGEIIQRLDLLPAEERGEGGVVLDMTVAAHDIRYGVTVLKSAAGEIRVPRIRAETGSAVRLRLRARDVMIATAEPVALSAQNILRGKIARIAHASNPLVEIHVDCHGQQVLSRITRLSLDALRLHVGQEVFAVIKSVAFDHENLSNSLADQGF</sequence>
<organism evidence="13 14">
    <name type="scientific">Allomesorhizobium camelthorni</name>
    <dbReference type="NCBI Taxonomy" id="475069"/>
    <lineage>
        <taxon>Bacteria</taxon>
        <taxon>Pseudomonadati</taxon>
        <taxon>Pseudomonadota</taxon>
        <taxon>Alphaproteobacteria</taxon>
        <taxon>Hyphomicrobiales</taxon>
        <taxon>Phyllobacteriaceae</taxon>
        <taxon>Allomesorhizobium</taxon>
    </lineage>
</organism>
<dbReference type="RefSeq" id="WP_165032151.1">
    <property type="nucleotide sequence ID" value="NZ_JAAKZF010000044.1"/>
</dbReference>
<evidence type="ECO:0000256" key="2">
    <source>
        <dbReference type="ARBA" id="ARBA00022448"/>
    </source>
</evidence>
<keyword evidence="3" id="KW-1003">Cell membrane</keyword>
<accession>A0A6G4WH51</accession>
<dbReference type="PANTHER" id="PTHR43514:SF4">
    <property type="entry name" value="ABC TRANSPORTER I FAMILY MEMBER 10"/>
    <property type="match status" value="1"/>
</dbReference>
<keyword evidence="4 10" id="KW-0500">Molybdenum</keyword>
<evidence type="ECO:0000313" key="13">
    <source>
        <dbReference type="EMBL" id="NGO54122.1"/>
    </source>
</evidence>
<evidence type="ECO:0000256" key="5">
    <source>
        <dbReference type="ARBA" id="ARBA00022519"/>
    </source>
</evidence>
<protein>
    <submittedName>
        <fullName evidence="13">Molybdenum ABC transporter ATP-binding protein</fullName>
    </submittedName>
</protein>
<evidence type="ECO:0000256" key="9">
    <source>
        <dbReference type="ARBA" id="ARBA00023136"/>
    </source>
</evidence>
<dbReference type="InterPro" id="IPR011868">
    <property type="entry name" value="ModC_ABC_ATP-bd"/>
</dbReference>
<reference evidence="13 14" key="1">
    <citation type="submission" date="2020-02" db="EMBL/GenBank/DDBJ databases">
        <title>Genome sequence of strain CCNWXJ40-4.</title>
        <authorList>
            <person name="Gao J."/>
            <person name="Sun J."/>
        </authorList>
    </citation>
    <scope>NUCLEOTIDE SEQUENCE [LARGE SCALE GENOMIC DNA]</scope>
    <source>
        <strain evidence="13 14">CCNWXJ 40-4</strain>
    </source>
</reference>
<dbReference type="GO" id="GO:0140359">
    <property type="term" value="F:ABC-type transporter activity"/>
    <property type="evidence" value="ECO:0007669"/>
    <property type="project" value="InterPro"/>
</dbReference>
<feature type="domain" description="ABC transporter" evidence="11">
    <location>
        <begin position="2"/>
        <end position="233"/>
    </location>
</feature>
<keyword evidence="9" id="KW-0472">Membrane</keyword>
<keyword evidence="14" id="KW-1185">Reference proteome</keyword>
<evidence type="ECO:0000256" key="8">
    <source>
        <dbReference type="ARBA" id="ARBA00022967"/>
    </source>
</evidence>
<dbReference type="InterPro" id="IPR004606">
    <property type="entry name" value="Mop_domain"/>
</dbReference>
<dbReference type="InterPro" id="IPR017871">
    <property type="entry name" value="ABC_transporter-like_CS"/>
</dbReference>
<keyword evidence="7 13" id="KW-0067">ATP-binding</keyword>
<dbReference type="Pfam" id="PF00005">
    <property type="entry name" value="ABC_tran"/>
    <property type="match status" value="1"/>
</dbReference>